<feature type="transmembrane region" description="Helical" evidence="1">
    <location>
        <begin position="29"/>
        <end position="47"/>
    </location>
</feature>
<comment type="caution">
    <text evidence="2">The sequence shown here is derived from an EMBL/GenBank/DDBJ whole genome shotgun (WGS) entry which is preliminary data.</text>
</comment>
<evidence type="ECO:0000313" key="3">
    <source>
        <dbReference type="Proteomes" id="UP000032049"/>
    </source>
</evidence>
<dbReference type="EMBL" id="JXRA01000007">
    <property type="protein sequence ID" value="KIO78711.1"/>
    <property type="molecule type" value="Genomic_DNA"/>
</dbReference>
<organism evidence="2 3">
    <name type="scientific">Pedobacter lusitanus</name>
    <dbReference type="NCBI Taxonomy" id="1503925"/>
    <lineage>
        <taxon>Bacteria</taxon>
        <taxon>Pseudomonadati</taxon>
        <taxon>Bacteroidota</taxon>
        <taxon>Sphingobacteriia</taxon>
        <taxon>Sphingobacteriales</taxon>
        <taxon>Sphingobacteriaceae</taxon>
        <taxon>Pedobacter</taxon>
    </lineage>
</organism>
<dbReference type="Proteomes" id="UP000032049">
    <property type="component" value="Unassembled WGS sequence"/>
</dbReference>
<keyword evidence="1" id="KW-0472">Membrane</keyword>
<dbReference type="AlphaFoldDB" id="A0A0D0GW89"/>
<dbReference type="STRING" id="1503925.TH53_02180"/>
<sequence>MVNLILISIWYVINLLKNLIKFGILKRNSLVYAHIDILLSLVLLLLLKNKITRYQKYLRQQIWKTD</sequence>
<evidence type="ECO:0000313" key="2">
    <source>
        <dbReference type="EMBL" id="KIO78711.1"/>
    </source>
</evidence>
<keyword evidence="1" id="KW-0812">Transmembrane</keyword>
<reference evidence="2 3" key="1">
    <citation type="submission" date="2015-01" db="EMBL/GenBank/DDBJ databases">
        <title>Draft genome sequence of Pedobacter sp. NL19 isolated from sludge of an effluent treatment pond in an abandoned uranium mine.</title>
        <authorList>
            <person name="Santos T."/>
            <person name="Caetano T."/>
            <person name="Covas C."/>
            <person name="Cruz A."/>
            <person name="Mendo S."/>
        </authorList>
    </citation>
    <scope>NUCLEOTIDE SEQUENCE [LARGE SCALE GENOMIC DNA]</scope>
    <source>
        <strain evidence="2 3">NL19</strain>
    </source>
</reference>
<keyword evidence="3" id="KW-1185">Reference proteome</keyword>
<evidence type="ECO:0000256" key="1">
    <source>
        <dbReference type="SAM" id="Phobius"/>
    </source>
</evidence>
<proteinExistence type="predicted"/>
<protein>
    <submittedName>
        <fullName evidence="2">Uncharacterized protein</fullName>
    </submittedName>
</protein>
<keyword evidence="1" id="KW-1133">Transmembrane helix</keyword>
<gene>
    <name evidence="2" type="ORF">TH53_02180</name>
</gene>
<accession>A0A0D0GW89</accession>
<name>A0A0D0GW89_9SPHI</name>